<sequence length="173" mass="20402">MKSILGLIVLLILLTFLYYVFSWGLNNPSVFIPLLTATFGFVGIMYTQYQSKSRDIRESHRASKIETYRMFFDLINLVQNNAKKKIDIDPLDESFQKSMQELNENLILWSSEEVLLVWKEFRAIKPNNEDPYLVLKIIDRLYRAIRKDLGHNDKLLKELDLIKMNITDPENIQ</sequence>
<protein>
    <recommendedName>
        <fullName evidence="4">DUF4760 domain-containing protein</fullName>
    </recommendedName>
</protein>
<evidence type="ECO:0008006" key="4">
    <source>
        <dbReference type="Google" id="ProtNLM"/>
    </source>
</evidence>
<dbReference type="AlphaFoldDB" id="A0A2U8FGI5"/>
<organism evidence="2 3">
    <name type="scientific">Actinobacillus porcitonsillarum</name>
    <dbReference type="NCBI Taxonomy" id="189834"/>
    <lineage>
        <taxon>Bacteria</taxon>
        <taxon>Pseudomonadati</taxon>
        <taxon>Pseudomonadota</taxon>
        <taxon>Gammaproteobacteria</taxon>
        <taxon>Pasteurellales</taxon>
        <taxon>Pasteurellaceae</taxon>
        <taxon>Actinobacillus</taxon>
    </lineage>
</organism>
<gene>
    <name evidence="2" type="ORF">DDU33_00595</name>
</gene>
<feature type="transmembrane region" description="Helical" evidence="1">
    <location>
        <begin position="32"/>
        <end position="49"/>
    </location>
</feature>
<dbReference type="KEGG" id="apor:DDU33_00595"/>
<reference evidence="3" key="1">
    <citation type="submission" date="2018-05" db="EMBL/GenBank/DDBJ databases">
        <title>Complete genome sequence of Actinobacillus porcitonsillarum reference strain 9953L55 (CCUG 46996).</title>
        <authorList>
            <person name="Dona V."/>
            <person name="Perreten V."/>
        </authorList>
    </citation>
    <scope>NUCLEOTIDE SEQUENCE [LARGE SCALE GENOMIC DNA]</scope>
    <source>
        <strain evidence="3">9953L55</strain>
    </source>
</reference>
<keyword evidence="3" id="KW-1185">Reference proteome</keyword>
<dbReference type="Proteomes" id="UP000244920">
    <property type="component" value="Chromosome"/>
</dbReference>
<evidence type="ECO:0000256" key="1">
    <source>
        <dbReference type="SAM" id="Phobius"/>
    </source>
</evidence>
<keyword evidence="1" id="KW-0812">Transmembrane</keyword>
<evidence type="ECO:0000313" key="3">
    <source>
        <dbReference type="Proteomes" id="UP000244920"/>
    </source>
</evidence>
<keyword evidence="1" id="KW-0472">Membrane</keyword>
<name>A0A2U8FGI5_9PAST</name>
<accession>A0A2U8FGI5</accession>
<evidence type="ECO:0000313" key="2">
    <source>
        <dbReference type="EMBL" id="AWI50088.1"/>
    </source>
</evidence>
<proteinExistence type="predicted"/>
<dbReference type="EMBL" id="CP029206">
    <property type="protein sequence ID" value="AWI50088.1"/>
    <property type="molecule type" value="Genomic_DNA"/>
</dbReference>
<dbReference type="RefSeq" id="WP_108922468.1">
    <property type="nucleotide sequence ID" value="NZ_CP029206.1"/>
</dbReference>
<keyword evidence="1" id="KW-1133">Transmembrane helix</keyword>